<proteinExistence type="predicted"/>
<accession>A0A2H3EP63</accession>
<evidence type="ECO:0000313" key="2">
    <source>
        <dbReference type="EMBL" id="PBL01624.1"/>
    </source>
</evidence>
<dbReference type="PROSITE" id="PS51257">
    <property type="entry name" value="PROKAR_LIPOPROTEIN"/>
    <property type="match status" value="1"/>
</dbReference>
<dbReference type="EMBL" id="KZ293645">
    <property type="protein sequence ID" value="PBL01624.1"/>
    <property type="molecule type" value="Genomic_DNA"/>
</dbReference>
<evidence type="ECO:0000256" key="1">
    <source>
        <dbReference type="SAM" id="MobiDB-lite"/>
    </source>
</evidence>
<protein>
    <submittedName>
        <fullName evidence="2">Uncharacterized protein</fullName>
    </submittedName>
</protein>
<gene>
    <name evidence="2" type="ORF">ARMGADRAFT_1005146</name>
</gene>
<sequence>MRAFSQHSSSSTLLATNLVSSACIEFLYTQLLQEFSSGLVSRRQTDDTRLWREGVTACMYFVVVTSRFQVLFRKTGKKGQSHTVSRRPLDGKTAVARC</sequence>
<keyword evidence="3" id="KW-1185">Reference proteome</keyword>
<feature type="region of interest" description="Disordered" evidence="1">
    <location>
        <begin position="76"/>
        <end position="98"/>
    </location>
</feature>
<evidence type="ECO:0000313" key="3">
    <source>
        <dbReference type="Proteomes" id="UP000217790"/>
    </source>
</evidence>
<dbReference type="AlphaFoldDB" id="A0A2H3EP63"/>
<organism evidence="2 3">
    <name type="scientific">Armillaria gallica</name>
    <name type="common">Bulbous honey fungus</name>
    <name type="synonym">Armillaria bulbosa</name>
    <dbReference type="NCBI Taxonomy" id="47427"/>
    <lineage>
        <taxon>Eukaryota</taxon>
        <taxon>Fungi</taxon>
        <taxon>Dikarya</taxon>
        <taxon>Basidiomycota</taxon>
        <taxon>Agaricomycotina</taxon>
        <taxon>Agaricomycetes</taxon>
        <taxon>Agaricomycetidae</taxon>
        <taxon>Agaricales</taxon>
        <taxon>Marasmiineae</taxon>
        <taxon>Physalacriaceae</taxon>
        <taxon>Armillaria</taxon>
    </lineage>
</organism>
<name>A0A2H3EP63_ARMGA</name>
<dbReference type="Proteomes" id="UP000217790">
    <property type="component" value="Unassembled WGS sequence"/>
</dbReference>
<reference evidence="3" key="1">
    <citation type="journal article" date="2017" name="Nat. Ecol. Evol.">
        <title>Genome expansion and lineage-specific genetic innovations in the forest pathogenic fungi Armillaria.</title>
        <authorList>
            <person name="Sipos G."/>
            <person name="Prasanna A.N."/>
            <person name="Walter M.C."/>
            <person name="O'Connor E."/>
            <person name="Balint B."/>
            <person name="Krizsan K."/>
            <person name="Kiss B."/>
            <person name="Hess J."/>
            <person name="Varga T."/>
            <person name="Slot J."/>
            <person name="Riley R."/>
            <person name="Boka B."/>
            <person name="Rigling D."/>
            <person name="Barry K."/>
            <person name="Lee J."/>
            <person name="Mihaltcheva S."/>
            <person name="LaButti K."/>
            <person name="Lipzen A."/>
            <person name="Waldron R."/>
            <person name="Moloney N.M."/>
            <person name="Sperisen C."/>
            <person name="Kredics L."/>
            <person name="Vagvoelgyi C."/>
            <person name="Patrignani A."/>
            <person name="Fitzpatrick D."/>
            <person name="Nagy I."/>
            <person name="Doyle S."/>
            <person name="Anderson J.B."/>
            <person name="Grigoriev I.V."/>
            <person name="Gueldener U."/>
            <person name="Muensterkoetter M."/>
            <person name="Nagy L.G."/>
        </authorList>
    </citation>
    <scope>NUCLEOTIDE SEQUENCE [LARGE SCALE GENOMIC DNA]</scope>
    <source>
        <strain evidence="3">Ar21-2</strain>
    </source>
</reference>
<dbReference type="InParanoid" id="A0A2H3EP63"/>